<dbReference type="SUPFAM" id="SSF53098">
    <property type="entry name" value="Ribonuclease H-like"/>
    <property type="match status" value="1"/>
</dbReference>
<keyword evidence="5" id="KW-0408">Iron</keyword>
<proteinExistence type="predicted"/>
<sequence>MSINPHVPGIGPLVCKAMFIGEAPGKEEHVKREPFVGSSGWEADRWLKTAGFIREHIRIDNVVQEKPPGNKISHFINLGNISKKRPISAAPRYEDWLLYVEDLRHRVERTTANVIVALGGTALFALTGIHGISKWRGSVIPCTLVEGRKVLPTYHPATVQRGSPLNRYIGIQDLFRAKKESEFLDIRRKERTLITDPTLDHIERWVRYAVDVKPLVAFDIEAINDEISHVSLSIEDDYAIVIPFLKPWSNVWSVNDEIKIWKLLEELLTTCPILAQGGSYDAYMMWRKLGIRVNLVEDTLVAQAIAFPGMEKSLDFLTSIHTDMPYYKDEGRLWSKPLADPDTFYRYNCKDSLATR</sequence>
<dbReference type="PANTHER" id="PTHR33693:SF1">
    <property type="entry name" value="TYPE-4 URACIL-DNA GLYCOSYLASE"/>
    <property type="match status" value="1"/>
</dbReference>
<keyword evidence="3" id="KW-0227">DNA damage</keyword>
<accession>A0A0F9E613</accession>
<evidence type="ECO:0000256" key="3">
    <source>
        <dbReference type="ARBA" id="ARBA00022763"/>
    </source>
</evidence>
<protein>
    <recommendedName>
        <fullName evidence="8">Uracil-DNA glycosylase-like domain-containing protein</fullName>
    </recommendedName>
</protein>
<dbReference type="SMART" id="SM00986">
    <property type="entry name" value="UDG"/>
    <property type="match status" value="1"/>
</dbReference>
<dbReference type="AlphaFoldDB" id="A0A0F9E613"/>
<dbReference type="InterPro" id="IPR036895">
    <property type="entry name" value="Uracil-DNA_glycosylase-like_sf"/>
</dbReference>
<evidence type="ECO:0000313" key="9">
    <source>
        <dbReference type="EMBL" id="KKL69453.1"/>
    </source>
</evidence>
<evidence type="ECO:0000256" key="5">
    <source>
        <dbReference type="ARBA" id="ARBA00023004"/>
    </source>
</evidence>
<dbReference type="GO" id="GO:0097506">
    <property type="term" value="F:deaminated base DNA N-glycosylase activity"/>
    <property type="evidence" value="ECO:0007669"/>
    <property type="project" value="UniProtKB-ARBA"/>
</dbReference>
<organism evidence="9">
    <name type="scientific">marine sediment metagenome</name>
    <dbReference type="NCBI Taxonomy" id="412755"/>
    <lineage>
        <taxon>unclassified sequences</taxon>
        <taxon>metagenomes</taxon>
        <taxon>ecological metagenomes</taxon>
    </lineage>
</organism>
<dbReference type="SMART" id="SM00987">
    <property type="entry name" value="UreE_C"/>
    <property type="match status" value="1"/>
</dbReference>
<keyword evidence="6" id="KW-0411">Iron-sulfur</keyword>
<dbReference type="GO" id="GO:0006281">
    <property type="term" value="P:DNA repair"/>
    <property type="evidence" value="ECO:0007669"/>
    <property type="project" value="UniProtKB-KW"/>
</dbReference>
<dbReference type="InterPro" id="IPR036397">
    <property type="entry name" value="RNaseH_sf"/>
</dbReference>
<reference evidence="9" key="1">
    <citation type="journal article" date="2015" name="Nature">
        <title>Complex archaea that bridge the gap between prokaryotes and eukaryotes.</title>
        <authorList>
            <person name="Spang A."/>
            <person name="Saw J.H."/>
            <person name="Jorgensen S.L."/>
            <person name="Zaremba-Niedzwiedzka K."/>
            <person name="Martijn J."/>
            <person name="Lind A.E."/>
            <person name="van Eijk R."/>
            <person name="Schleper C."/>
            <person name="Guy L."/>
            <person name="Ettema T.J."/>
        </authorList>
    </citation>
    <scope>NUCLEOTIDE SEQUENCE</scope>
</reference>
<dbReference type="Pfam" id="PF03167">
    <property type="entry name" value="UDG"/>
    <property type="match status" value="1"/>
</dbReference>
<dbReference type="GO" id="GO:0003676">
    <property type="term" value="F:nucleic acid binding"/>
    <property type="evidence" value="ECO:0007669"/>
    <property type="project" value="InterPro"/>
</dbReference>
<evidence type="ECO:0000256" key="6">
    <source>
        <dbReference type="ARBA" id="ARBA00023014"/>
    </source>
</evidence>
<dbReference type="Gene3D" id="3.30.420.10">
    <property type="entry name" value="Ribonuclease H-like superfamily/Ribonuclease H"/>
    <property type="match status" value="1"/>
</dbReference>
<dbReference type="GO" id="GO:0046872">
    <property type="term" value="F:metal ion binding"/>
    <property type="evidence" value="ECO:0007669"/>
    <property type="project" value="UniProtKB-KW"/>
</dbReference>
<dbReference type="InterPro" id="IPR051536">
    <property type="entry name" value="UDG_Type-4/5"/>
</dbReference>
<dbReference type="GO" id="GO:0051539">
    <property type="term" value="F:4 iron, 4 sulfur cluster binding"/>
    <property type="evidence" value="ECO:0007669"/>
    <property type="project" value="UniProtKB-KW"/>
</dbReference>
<evidence type="ECO:0000256" key="7">
    <source>
        <dbReference type="ARBA" id="ARBA00023204"/>
    </source>
</evidence>
<keyword evidence="7" id="KW-0234">DNA repair</keyword>
<feature type="non-terminal residue" evidence="9">
    <location>
        <position position="356"/>
    </location>
</feature>
<feature type="domain" description="Uracil-DNA glycosylase-like" evidence="8">
    <location>
        <begin position="8"/>
        <end position="187"/>
    </location>
</feature>
<comment type="caution">
    <text evidence="9">The sequence shown here is derived from an EMBL/GenBank/DDBJ whole genome shotgun (WGS) entry which is preliminary data.</text>
</comment>
<evidence type="ECO:0000256" key="1">
    <source>
        <dbReference type="ARBA" id="ARBA00022485"/>
    </source>
</evidence>
<evidence type="ECO:0000259" key="8">
    <source>
        <dbReference type="SMART" id="SM00986"/>
    </source>
</evidence>
<dbReference type="InterPro" id="IPR012337">
    <property type="entry name" value="RNaseH-like_sf"/>
</dbReference>
<dbReference type="SUPFAM" id="SSF52141">
    <property type="entry name" value="Uracil-DNA glycosylase-like"/>
    <property type="match status" value="1"/>
</dbReference>
<dbReference type="PANTHER" id="PTHR33693">
    <property type="entry name" value="TYPE-5 URACIL-DNA GLYCOSYLASE"/>
    <property type="match status" value="1"/>
</dbReference>
<gene>
    <name evidence="9" type="ORF">LCGC14_2114770</name>
</gene>
<evidence type="ECO:0000256" key="4">
    <source>
        <dbReference type="ARBA" id="ARBA00022801"/>
    </source>
</evidence>
<dbReference type="Gene3D" id="3.40.470.10">
    <property type="entry name" value="Uracil-DNA glycosylase-like domain"/>
    <property type="match status" value="1"/>
</dbReference>
<keyword evidence="2" id="KW-0479">Metal-binding</keyword>
<evidence type="ECO:0000256" key="2">
    <source>
        <dbReference type="ARBA" id="ARBA00022723"/>
    </source>
</evidence>
<dbReference type="InterPro" id="IPR005122">
    <property type="entry name" value="Uracil-DNA_glycosylase-like"/>
</dbReference>
<dbReference type="EMBL" id="LAZR01026204">
    <property type="protein sequence ID" value="KKL69453.1"/>
    <property type="molecule type" value="Genomic_DNA"/>
</dbReference>
<keyword evidence="4" id="KW-0378">Hydrolase</keyword>
<keyword evidence="1" id="KW-0004">4Fe-4S</keyword>
<name>A0A0F9E613_9ZZZZ</name>